<name>A0A0C2X9B9_HEBCY</name>
<dbReference type="EMBL" id="KN831923">
    <property type="protein sequence ID" value="KIM34593.1"/>
    <property type="molecule type" value="Genomic_DNA"/>
</dbReference>
<evidence type="ECO:0000313" key="2">
    <source>
        <dbReference type="Proteomes" id="UP000053424"/>
    </source>
</evidence>
<keyword evidence="2" id="KW-1185">Reference proteome</keyword>
<gene>
    <name evidence="1" type="ORF">M413DRAFT_33172</name>
</gene>
<organism evidence="1 2">
    <name type="scientific">Hebeloma cylindrosporum</name>
    <dbReference type="NCBI Taxonomy" id="76867"/>
    <lineage>
        <taxon>Eukaryota</taxon>
        <taxon>Fungi</taxon>
        <taxon>Dikarya</taxon>
        <taxon>Basidiomycota</taxon>
        <taxon>Agaricomycotina</taxon>
        <taxon>Agaricomycetes</taxon>
        <taxon>Agaricomycetidae</taxon>
        <taxon>Agaricales</taxon>
        <taxon>Agaricineae</taxon>
        <taxon>Hymenogastraceae</taxon>
        <taxon>Hebeloma</taxon>
    </lineage>
</organism>
<accession>A0A0C2X9B9</accession>
<reference evidence="2" key="2">
    <citation type="submission" date="2015-01" db="EMBL/GenBank/DDBJ databases">
        <title>Evolutionary Origins and Diversification of the Mycorrhizal Mutualists.</title>
        <authorList>
            <consortium name="DOE Joint Genome Institute"/>
            <consortium name="Mycorrhizal Genomics Consortium"/>
            <person name="Kohler A."/>
            <person name="Kuo A."/>
            <person name="Nagy L.G."/>
            <person name="Floudas D."/>
            <person name="Copeland A."/>
            <person name="Barry K.W."/>
            <person name="Cichocki N."/>
            <person name="Veneault-Fourrey C."/>
            <person name="LaButti K."/>
            <person name="Lindquist E.A."/>
            <person name="Lipzen A."/>
            <person name="Lundell T."/>
            <person name="Morin E."/>
            <person name="Murat C."/>
            <person name="Riley R."/>
            <person name="Ohm R."/>
            <person name="Sun H."/>
            <person name="Tunlid A."/>
            <person name="Henrissat B."/>
            <person name="Grigoriev I.V."/>
            <person name="Hibbett D.S."/>
            <person name="Martin F."/>
        </authorList>
    </citation>
    <scope>NUCLEOTIDE SEQUENCE [LARGE SCALE GENOMIC DNA]</scope>
    <source>
        <strain evidence="2">h7</strain>
    </source>
</reference>
<evidence type="ECO:0000313" key="1">
    <source>
        <dbReference type="EMBL" id="KIM34593.1"/>
    </source>
</evidence>
<dbReference type="HOGENOM" id="CLU_3143241_0_0_1"/>
<dbReference type="AlphaFoldDB" id="A0A0C2X9B9"/>
<reference evidence="1 2" key="1">
    <citation type="submission" date="2014-04" db="EMBL/GenBank/DDBJ databases">
        <authorList>
            <consortium name="DOE Joint Genome Institute"/>
            <person name="Kuo A."/>
            <person name="Gay G."/>
            <person name="Dore J."/>
            <person name="Kohler A."/>
            <person name="Nagy L.G."/>
            <person name="Floudas D."/>
            <person name="Copeland A."/>
            <person name="Barry K.W."/>
            <person name="Cichocki N."/>
            <person name="Veneault-Fourrey C."/>
            <person name="LaButti K."/>
            <person name="Lindquist E.A."/>
            <person name="Lipzen A."/>
            <person name="Lundell T."/>
            <person name="Morin E."/>
            <person name="Murat C."/>
            <person name="Sun H."/>
            <person name="Tunlid A."/>
            <person name="Henrissat B."/>
            <person name="Grigoriev I.V."/>
            <person name="Hibbett D.S."/>
            <person name="Martin F."/>
            <person name="Nordberg H.P."/>
            <person name="Cantor M.N."/>
            <person name="Hua S.X."/>
        </authorList>
    </citation>
    <scope>NUCLEOTIDE SEQUENCE [LARGE SCALE GENOMIC DNA]</scope>
    <source>
        <strain evidence="2">h7</strain>
    </source>
</reference>
<proteinExistence type="predicted"/>
<protein>
    <submittedName>
        <fullName evidence="1">Uncharacterized protein</fullName>
    </submittedName>
</protein>
<sequence length="49" mass="5574">MPNDTIFRVPGKCCPTQVRKALEDDQVIQHISRQHISASGKRCNIQPTR</sequence>
<dbReference type="Proteomes" id="UP000053424">
    <property type="component" value="Unassembled WGS sequence"/>
</dbReference>